<dbReference type="Gene3D" id="3.30.1230.10">
    <property type="entry name" value="YlxR-like"/>
    <property type="match status" value="1"/>
</dbReference>
<dbReference type="Proteomes" id="UP000253034">
    <property type="component" value="Unassembled WGS sequence"/>
</dbReference>
<dbReference type="InterPro" id="IPR037465">
    <property type="entry name" value="YlxR"/>
</dbReference>
<dbReference type="NCBIfam" id="NF047356">
    <property type="entry name" value="RNA_bind_RnpM"/>
    <property type="match status" value="1"/>
</dbReference>
<dbReference type="PANTHER" id="PTHR34215">
    <property type="entry name" value="BLL0784 PROTEIN"/>
    <property type="match status" value="1"/>
</dbReference>
<name>A0A369AQD1_9FIRM</name>
<accession>A0A369AQD1</accession>
<dbReference type="InterPro" id="IPR035931">
    <property type="entry name" value="YlxR-like_sf"/>
</dbReference>
<organism evidence="2 3">
    <name type="scientific">Anaerobacterium chartisolvens</name>
    <dbReference type="NCBI Taxonomy" id="1297424"/>
    <lineage>
        <taxon>Bacteria</taxon>
        <taxon>Bacillati</taxon>
        <taxon>Bacillota</taxon>
        <taxon>Clostridia</taxon>
        <taxon>Eubacteriales</taxon>
        <taxon>Oscillospiraceae</taxon>
        <taxon>Anaerobacterium</taxon>
    </lineage>
</organism>
<dbReference type="CDD" id="cd00279">
    <property type="entry name" value="YlxR"/>
    <property type="match status" value="1"/>
</dbReference>
<evidence type="ECO:0000259" key="1">
    <source>
        <dbReference type="Pfam" id="PF04296"/>
    </source>
</evidence>
<feature type="domain" description="YlxR" evidence="1">
    <location>
        <begin position="2"/>
        <end position="75"/>
    </location>
</feature>
<reference evidence="2 3" key="1">
    <citation type="submission" date="2018-07" db="EMBL/GenBank/DDBJ databases">
        <title>Genomic Encyclopedia of Type Strains, Phase IV (KMG-IV): sequencing the most valuable type-strain genomes for metagenomic binning, comparative biology and taxonomic classification.</title>
        <authorList>
            <person name="Goeker M."/>
        </authorList>
    </citation>
    <scope>NUCLEOTIDE SEQUENCE [LARGE SCALE GENOMIC DNA]</scope>
    <source>
        <strain evidence="2 3">DSM 27016</strain>
    </source>
</reference>
<dbReference type="InterPro" id="IPR007393">
    <property type="entry name" value="YlxR_dom"/>
</dbReference>
<keyword evidence="3" id="KW-1185">Reference proteome</keyword>
<sequence length="84" mass="9779">MRMCLGCQEMKPKKELIRIVKNKENEISVDFTGKKPGRGAYMCKELSCFEKARKAKRLEKAFECAISQEIYETLKSQLEEEDGR</sequence>
<dbReference type="Pfam" id="PF04296">
    <property type="entry name" value="YlxR"/>
    <property type="match status" value="1"/>
</dbReference>
<dbReference type="SUPFAM" id="SSF64376">
    <property type="entry name" value="YlxR-like"/>
    <property type="match status" value="1"/>
</dbReference>
<evidence type="ECO:0000313" key="2">
    <source>
        <dbReference type="EMBL" id="RCX11401.1"/>
    </source>
</evidence>
<comment type="caution">
    <text evidence="2">The sequence shown here is derived from an EMBL/GenBank/DDBJ whole genome shotgun (WGS) entry which is preliminary data.</text>
</comment>
<protein>
    <recommendedName>
        <fullName evidence="1">YlxR domain-containing protein</fullName>
    </recommendedName>
</protein>
<proteinExistence type="predicted"/>
<dbReference type="EMBL" id="QPJT01000025">
    <property type="protein sequence ID" value="RCX11401.1"/>
    <property type="molecule type" value="Genomic_DNA"/>
</dbReference>
<evidence type="ECO:0000313" key="3">
    <source>
        <dbReference type="Proteomes" id="UP000253034"/>
    </source>
</evidence>
<gene>
    <name evidence="2" type="ORF">DFR58_12547</name>
</gene>
<dbReference type="AlphaFoldDB" id="A0A369AQD1"/>
<dbReference type="PANTHER" id="PTHR34215:SF1">
    <property type="entry name" value="YLXR DOMAIN-CONTAINING PROTEIN"/>
    <property type="match status" value="1"/>
</dbReference>